<reference evidence="11" key="2">
    <citation type="journal article" date="2017" name="Genome Announc.">
        <title>Genome sequences of Cyberlindnera fabianii 65, Pichia kudriavzevii 129, and Saccharomyces cerevisiae 131 isolated from fermented masau fruits in Zimbabwe.</title>
        <authorList>
            <person name="van Rijswijck I.M.H."/>
            <person name="Derks M.F.L."/>
            <person name="Abee T."/>
            <person name="de Ridder D."/>
            <person name="Smid E.J."/>
        </authorList>
    </citation>
    <scope>NUCLEOTIDE SEQUENCE [LARGE SCALE GENOMIC DNA]</scope>
    <source>
        <strain evidence="11">65</strain>
    </source>
</reference>
<feature type="region of interest" description="Disordered" evidence="7">
    <location>
        <begin position="79"/>
        <end position="101"/>
    </location>
</feature>
<feature type="region of interest" description="Disordered" evidence="7">
    <location>
        <begin position="658"/>
        <end position="767"/>
    </location>
</feature>
<dbReference type="AlphaFoldDB" id="A0A061ALX1"/>
<keyword evidence="5 6" id="KW-0788">Thiol protease</keyword>
<organism evidence="9">
    <name type="scientific">Cyberlindnera fabianii</name>
    <name type="common">Yeast</name>
    <name type="synonym">Hansenula fabianii</name>
    <dbReference type="NCBI Taxonomy" id="36022"/>
    <lineage>
        <taxon>Eukaryota</taxon>
        <taxon>Fungi</taxon>
        <taxon>Dikarya</taxon>
        <taxon>Ascomycota</taxon>
        <taxon>Saccharomycotina</taxon>
        <taxon>Saccharomycetes</taxon>
        <taxon>Phaffomycetales</taxon>
        <taxon>Phaffomycetaceae</taxon>
        <taxon>Cyberlindnera</taxon>
    </lineage>
</organism>
<dbReference type="PROSITE" id="PS50235">
    <property type="entry name" value="USP_3"/>
    <property type="match status" value="1"/>
</dbReference>
<dbReference type="EC" id="3.4.19.12" evidence="6"/>
<dbReference type="Gene3D" id="3.90.70.10">
    <property type="entry name" value="Cysteine proteinases"/>
    <property type="match status" value="2"/>
</dbReference>
<evidence type="ECO:0000256" key="5">
    <source>
        <dbReference type="ARBA" id="ARBA00022807"/>
    </source>
</evidence>
<evidence type="ECO:0000256" key="4">
    <source>
        <dbReference type="ARBA" id="ARBA00022801"/>
    </source>
</evidence>
<keyword evidence="4 6" id="KW-0378">Hydrolase</keyword>
<comment type="similarity">
    <text evidence="2 6">Belongs to the peptidase C19 family.</text>
</comment>
<feature type="domain" description="USP" evidence="8">
    <location>
        <begin position="111"/>
        <end position="580"/>
    </location>
</feature>
<dbReference type="PROSITE" id="PS00973">
    <property type="entry name" value="USP_2"/>
    <property type="match status" value="1"/>
</dbReference>
<evidence type="ECO:0000313" key="10">
    <source>
        <dbReference type="EMBL" id="ONH66163.1"/>
    </source>
</evidence>
<dbReference type="PANTHER" id="PTHR24006:SF733">
    <property type="entry name" value="RE52890P"/>
    <property type="match status" value="1"/>
</dbReference>
<dbReference type="InterPro" id="IPR028889">
    <property type="entry name" value="USP"/>
</dbReference>
<evidence type="ECO:0000256" key="7">
    <source>
        <dbReference type="SAM" id="MobiDB-lite"/>
    </source>
</evidence>
<feature type="compositionally biased region" description="Basic and acidic residues" evidence="7">
    <location>
        <begin position="11"/>
        <end position="26"/>
    </location>
</feature>
<accession>A0A061ALX1</accession>
<dbReference type="GO" id="GO:0006508">
    <property type="term" value="P:proteolysis"/>
    <property type="evidence" value="ECO:0007669"/>
    <property type="project" value="UniProtKB-KW"/>
</dbReference>
<feature type="compositionally biased region" description="Polar residues" evidence="7">
    <location>
        <begin position="210"/>
        <end position="223"/>
    </location>
</feature>
<evidence type="ECO:0000259" key="8">
    <source>
        <dbReference type="PROSITE" id="PS50235"/>
    </source>
</evidence>
<dbReference type="SUPFAM" id="SSF54001">
    <property type="entry name" value="Cysteine proteinases"/>
    <property type="match status" value="1"/>
</dbReference>
<dbReference type="InterPro" id="IPR001394">
    <property type="entry name" value="Peptidase_C19_UCH"/>
</dbReference>
<dbReference type="FunFam" id="3.90.70.10:FF:000131">
    <property type="entry name" value="Ubiquitin carboxyl-terminal hydrolase"/>
    <property type="match status" value="1"/>
</dbReference>
<dbReference type="Pfam" id="PF00443">
    <property type="entry name" value="UCH"/>
    <property type="match status" value="1"/>
</dbReference>
<dbReference type="GO" id="GO:0005829">
    <property type="term" value="C:cytosol"/>
    <property type="evidence" value="ECO:0007669"/>
    <property type="project" value="TreeGrafter"/>
</dbReference>
<dbReference type="VEuPathDB" id="FungiDB:BON22_4131"/>
<keyword evidence="3 6" id="KW-0645">Protease</keyword>
<dbReference type="Proteomes" id="UP000189513">
    <property type="component" value="Unassembled WGS sequence"/>
</dbReference>
<feature type="compositionally biased region" description="Basic and acidic residues" evidence="7">
    <location>
        <begin position="729"/>
        <end position="750"/>
    </location>
</feature>
<evidence type="ECO:0000313" key="9">
    <source>
        <dbReference type="EMBL" id="CDR38516.1"/>
    </source>
</evidence>
<proteinExistence type="inferred from homology"/>
<keyword evidence="6" id="KW-0833">Ubl conjugation pathway</keyword>
<feature type="region of interest" description="Disordered" evidence="7">
    <location>
        <begin position="173"/>
        <end position="223"/>
    </location>
</feature>
<gene>
    <name evidence="10" type="ORF">BON22_4131</name>
    <name evidence="9" type="ORF">CYFA0S_02e02542g</name>
</gene>
<feature type="compositionally biased region" description="Polar residues" evidence="7">
    <location>
        <begin position="658"/>
        <end position="689"/>
    </location>
</feature>
<dbReference type="InterPro" id="IPR038765">
    <property type="entry name" value="Papain-like_cys_pep_sf"/>
</dbReference>
<evidence type="ECO:0000256" key="3">
    <source>
        <dbReference type="ARBA" id="ARBA00022670"/>
    </source>
</evidence>
<comment type="catalytic activity">
    <reaction evidence="1 6">
        <text>Thiol-dependent hydrolysis of ester, thioester, amide, peptide and isopeptide bonds formed by the C-terminal Gly of ubiquitin (a 76-residue protein attached to proteins as an intracellular targeting signal).</text>
        <dbReference type="EC" id="3.4.19.12"/>
    </reaction>
</comment>
<sequence>MSLKRWLSNKDNSKDKEVTKEKERDATLTVPQPSGSISRNGSLSNRSSVSSKASTPETLNHQTAALDATLAHAMPEIDEGVDESSTLNGSDPSTPAANEDFPYGDGSNKIFGMENFGNTCYCNSIVQCLYYTNDFRREVLKHPHAEEEGVQRHRRRVMPGLKPHPATKIEVQEANDKKEEPKPSRVTLGRRTSNFFGRNKRDSRDECTDTETPPASAPNNGQVQAHATIPATNSTTATIAAPSNNASTQPAPNTTTITIPNIRSRPTQVVVGKIDDPSATVEARKKAALTTGPIINLDHSLQTGSTTHATLFTALKDLFESEVEHESLHGVVSPTFLVETLKKENELFRSAMHQDAHEFLNFLLNEVIDSLEKEPTGNTTSNPIRQLFEGHLTNQTKCLTCENVTSRDETFLDLSLDLLESQSLSSCLTQFSASEMLAGTNKFYCDNCHSLQEAEKKMGLRKLPRVLALHLKRFKYSEEHRRNVKLFHMMKYPLYLKLESDLPPEDPKDAIKFYELYAVVVHIGGGPHHGHYVALVKTQDMGWLLFDDETVEKIDEAFVLRFIGDSPDLATAYVLFYREIAEEKYEEESRKKLHEDEEKKQAAVAAAAAATTTPSKPIMNGFNTGFNMNMNSAESNASLTDSAADSVSPLDKVVKIPSNNVSIDSSNPSTVSSEKTRPQTADSQHTSGAFSRIKKKSSVSSNNGAGATPPSGAGGNADKHMSDKPSFWRRSDNKSDHSKSDQDKEKEKEKKKNRMSMVGFGFKRTVS</sequence>
<dbReference type="PANTHER" id="PTHR24006">
    <property type="entry name" value="UBIQUITIN CARBOXYL-TERMINAL HYDROLASE"/>
    <property type="match status" value="1"/>
</dbReference>
<feature type="compositionally biased region" description="Polar residues" evidence="7">
    <location>
        <begin position="83"/>
        <end position="96"/>
    </location>
</feature>
<dbReference type="GO" id="GO:0005634">
    <property type="term" value="C:nucleus"/>
    <property type="evidence" value="ECO:0007669"/>
    <property type="project" value="TreeGrafter"/>
</dbReference>
<reference evidence="9" key="1">
    <citation type="journal article" date="2014" name="Genome Announc.">
        <title>Genome sequence of the yeast Cyberlindnera fabianii (Hansenula fabianii).</title>
        <authorList>
            <person name="Freel K.C."/>
            <person name="Sarilar V."/>
            <person name="Neuveglise C."/>
            <person name="Devillers H."/>
            <person name="Friedrich A."/>
            <person name="Schacherer J."/>
        </authorList>
    </citation>
    <scope>NUCLEOTIDE SEQUENCE</scope>
    <source>
        <strain evidence="9">YJS4271</strain>
    </source>
</reference>
<keyword evidence="11" id="KW-1185">Reference proteome</keyword>
<evidence type="ECO:0000313" key="11">
    <source>
        <dbReference type="Proteomes" id="UP000189513"/>
    </source>
</evidence>
<reference evidence="10" key="3">
    <citation type="submission" date="2017-01" db="EMBL/GenBank/DDBJ databases">
        <authorList>
            <person name="Mah S.A."/>
            <person name="Swanson W.J."/>
            <person name="Moy G.W."/>
            <person name="Vacquier V.D."/>
        </authorList>
    </citation>
    <scope>NUCLEOTIDE SEQUENCE [LARGE SCALE GENOMIC DNA]</scope>
    <source>
        <strain evidence="10">65</strain>
    </source>
</reference>
<dbReference type="EMBL" id="MPUK01000008">
    <property type="protein sequence ID" value="ONH66163.1"/>
    <property type="molecule type" value="Genomic_DNA"/>
</dbReference>
<evidence type="ECO:0000256" key="6">
    <source>
        <dbReference type="RuleBase" id="RU366025"/>
    </source>
</evidence>
<dbReference type="OMA" id="PMHGHYV"/>
<dbReference type="InterPro" id="IPR018200">
    <property type="entry name" value="USP_CS"/>
</dbReference>
<name>A0A061ALX1_CYBFA</name>
<dbReference type="STRING" id="36022.A0A061ALX1"/>
<dbReference type="GO" id="GO:0004843">
    <property type="term" value="F:cysteine-type deubiquitinase activity"/>
    <property type="evidence" value="ECO:0007669"/>
    <property type="project" value="UniProtKB-UniRule"/>
</dbReference>
<feature type="compositionally biased region" description="Basic and acidic residues" evidence="7">
    <location>
        <begin position="173"/>
        <end position="183"/>
    </location>
</feature>
<dbReference type="InterPro" id="IPR050164">
    <property type="entry name" value="Peptidase_C19"/>
</dbReference>
<protein>
    <recommendedName>
        <fullName evidence="6">Ubiquitin carboxyl-terminal hydrolase</fullName>
        <ecNumber evidence="6">3.4.19.12</ecNumber>
    </recommendedName>
</protein>
<dbReference type="OrthoDB" id="27652at2759"/>
<dbReference type="EMBL" id="LK052887">
    <property type="protein sequence ID" value="CDR38516.1"/>
    <property type="molecule type" value="Genomic_DNA"/>
</dbReference>
<evidence type="ECO:0000256" key="1">
    <source>
        <dbReference type="ARBA" id="ARBA00000707"/>
    </source>
</evidence>
<feature type="compositionally biased region" description="Low complexity" evidence="7">
    <location>
        <begin position="34"/>
        <end position="54"/>
    </location>
</feature>
<evidence type="ECO:0000256" key="2">
    <source>
        <dbReference type="ARBA" id="ARBA00009085"/>
    </source>
</evidence>
<feature type="compositionally biased region" description="Low complexity" evidence="7">
    <location>
        <begin position="702"/>
        <end position="711"/>
    </location>
</feature>
<dbReference type="PROSITE" id="PS00972">
    <property type="entry name" value="USP_1"/>
    <property type="match status" value="1"/>
</dbReference>
<dbReference type="GO" id="GO:0016579">
    <property type="term" value="P:protein deubiquitination"/>
    <property type="evidence" value="ECO:0007669"/>
    <property type="project" value="InterPro"/>
</dbReference>
<feature type="region of interest" description="Disordered" evidence="7">
    <location>
        <begin position="1"/>
        <end position="58"/>
    </location>
</feature>